<dbReference type="AlphaFoldDB" id="A0A8S1YGF2"/>
<name>A0A8S1YGF2_PAROT</name>
<evidence type="ECO:0000313" key="2">
    <source>
        <dbReference type="Proteomes" id="UP000683925"/>
    </source>
</evidence>
<dbReference type="Proteomes" id="UP000683925">
    <property type="component" value="Unassembled WGS sequence"/>
</dbReference>
<organism evidence="1 2">
    <name type="scientific">Paramecium octaurelia</name>
    <dbReference type="NCBI Taxonomy" id="43137"/>
    <lineage>
        <taxon>Eukaryota</taxon>
        <taxon>Sar</taxon>
        <taxon>Alveolata</taxon>
        <taxon>Ciliophora</taxon>
        <taxon>Intramacronucleata</taxon>
        <taxon>Oligohymenophorea</taxon>
        <taxon>Peniculida</taxon>
        <taxon>Parameciidae</taxon>
        <taxon>Paramecium</taxon>
    </lineage>
</organism>
<sequence>MMLYFLLIQKQIRQYELEKESQANNHTQRLDRHQNLLSQILVLKDIKMMLTNNNIVQNSNDTYKMMLYLSINLRYFKERF</sequence>
<keyword evidence="2" id="KW-1185">Reference proteome</keyword>
<comment type="caution">
    <text evidence="1">The sequence shown here is derived from an EMBL/GenBank/DDBJ whole genome shotgun (WGS) entry which is preliminary data.</text>
</comment>
<evidence type="ECO:0000313" key="1">
    <source>
        <dbReference type="EMBL" id="CAD8212661.1"/>
    </source>
</evidence>
<protein>
    <submittedName>
        <fullName evidence="1">Uncharacterized protein</fullName>
    </submittedName>
</protein>
<gene>
    <name evidence="1" type="ORF">POCTA_138.1.T1580127</name>
</gene>
<reference evidence="1" key="1">
    <citation type="submission" date="2021-01" db="EMBL/GenBank/DDBJ databases">
        <authorList>
            <consortium name="Genoscope - CEA"/>
            <person name="William W."/>
        </authorList>
    </citation>
    <scope>NUCLEOTIDE SEQUENCE</scope>
</reference>
<accession>A0A8S1YGF2</accession>
<dbReference type="EMBL" id="CAJJDP010000160">
    <property type="protein sequence ID" value="CAD8212661.1"/>
    <property type="molecule type" value="Genomic_DNA"/>
</dbReference>
<proteinExistence type="predicted"/>